<dbReference type="Proteomes" id="UP000031572">
    <property type="component" value="Unassembled WGS sequence"/>
</dbReference>
<feature type="region of interest" description="Disordered" evidence="1">
    <location>
        <begin position="104"/>
        <end position="125"/>
    </location>
</feature>
<organism evidence="3 4">
    <name type="scientific">Noviherbaspirillum autotrophicum</name>
    <dbReference type="NCBI Taxonomy" id="709839"/>
    <lineage>
        <taxon>Bacteria</taxon>
        <taxon>Pseudomonadati</taxon>
        <taxon>Pseudomonadota</taxon>
        <taxon>Betaproteobacteria</taxon>
        <taxon>Burkholderiales</taxon>
        <taxon>Oxalobacteraceae</taxon>
        <taxon>Noviherbaspirillum</taxon>
    </lineage>
</organism>
<keyword evidence="2" id="KW-0732">Signal</keyword>
<feature type="chain" id="PRO_5002158703" evidence="2">
    <location>
        <begin position="30"/>
        <end position="254"/>
    </location>
</feature>
<feature type="signal peptide" evidence="2">
    <location>
        <begin position="1"/>
        <end position="29"/>
    </location>
</feature>
<accession>A0A0C2BPH3</accession>
<evidence type="ECO:0000256" key="2">
    <source>
        <dbReference type="SAM" id="SignalP"/>
    </source>
</evidence>
<proteinExistence type="predicted"/>
<comment type="caution">
    <text evidence="3">The sequence shown here is derived from an EMBL/GenBank/DDBJ whole genome shotgun (WGS) entry which is preliminary data.</text>
</comment>
<evidence type="ECO:0000256" key="1">
    <source>
        <dbReference type="SAM" id="MobiDB-lite"/>
    </source>
</evidence>
<gene>
    <name evidence="3" type="ORF">TSA66_02240</name>
</gene>
<name>A0A0C2BPH3_9BURK</name>
<sequence>MHAIHSVFERRWRAPCALVLMALCCHTHAEDFVAGDAPAPGPAQTTPGLGLVAPESGHGQHCQVGAGCAAGEQQQSSYLLGFKKFFDAERLFSRLGLFGHGTARPESRDSLGAQSEEAEAGRLSRHAPRLNLHPLSASAIEARFGGSGFTYIARDEMPLQAGLKTRGVKYSLYVDDCGRLEGLYGRASGQGRYGLGFAQDNWSVALAAGAGDARMSLHVGYAIPLGQSGAGGGMCSVASSAGSRSLSPGAWLAQ</sequence>
<dbReference type="AlphaFoldDB" id="A0A0C2BPH3"/>
<dbReference type="EMBL" id="JWJG01000028">
    <property type="protein sequence ID" value="KIF79916.1"/>
    <property type="molecule type" value="Genomic_DNA"/>
</dbReference>
<keyword evidence="4" id="KW-1185">Reference proteome</keyword>
<evidence type="ECO:0000313" key="4">
    <source>
        <dbReference type="Proteomes" id="UP000031572"/>
    </source>
</evidence>
<evidence type="ECO:0000313" key="3">
    <source>
        <dbReference type="EMBL" id="KIF79916.1"/>
    </source>
</evidence>
<reference evidence="3 4" key="1">
    <citation type="submission" date="2014-12" db="EMBL/GenBank/DDBJ databases">
        <title>Denitrispirillum autotrophicum gen. nov., sp. nov., Denitrifying, Facultatively Autotrophic Bacteria Isolated from Rice Paddy Soil.</title>
        <authorList>
            <person name="Ishii S."/>
            <person name="Ashida N."/>
            <person name="Ohno H."/>
            <person name="Otsuka S."/>
            <person name="Yokota A."/>
            <person name="Senoo K."/>
        </authorList>
    </citation>
    <scope>NUCLEOTIDE SEQUENCE [LARGE SCALE GENOMIC DNA]</scope>
    <source>
        <strain evidence="3 4">TSA66</strain>
    </source>
</reference>
<dbReference type="RefSeq" id="WP_040038827.1">
    <property type="nucleotide sequence ID" value="NZ_JWJG01000028.1"/>
</dbReference>
<protein>
    <submittedName>
        <fullName evidence="3">Uncharacterized protein</fullName>
    </submittedName>
</protein>
<dbReference type="OrthoDB" id="8770609at2"/>